<accession>A0A3P4APZ4</accession>
<dbReference type="RefSeq" id="WP_124104207.1">
    <property type="nucleotide sequence ID" value="NZ_LR027517.1"/>
</dbReference>
<organism evidence="1 2">
    <name type="scientific">Thermus thermophilus</name>
    <dbReference type="NCBI Taxonomy" id="274"/>
    <lineage>
        <taxon>Bacteria</taxon>
        <taxon>Thermotogati</taxon>
        <taxon>Deinococcota</taxon>
        <taxon>Deinococci</taxon>
        <taxon>Thermales</taxon>
        <taxon>Thermaceae</taxon>
        <taxon>Thermus</taxon>
    </lineage>
</organism>
<reference evidence="1 2" key="1">
    <citation type="submission" date="2018-10" db="EMBL/GenBank/DDBJ databases">
        <authorList>
            <person name="Peiro R."/>
            <person name="Begona"/>
            <person name="Cbmso G."/>
            <person name="Lopez M."/>
            <person name="Gonzalez S."/>
            <person name="Sacristan E."/>
            <person name="Castillo E."/>
        </authorList>
    </citation>
    <scope>NUCLEOTIDE SEQUENCE [LARGE SCALE GENOMIC DNA]</scope>
    <source>
        <strain evidence="1">TTHNAR1</strain>
    </source>
</reference>
<evidence type="ECO:0000313" key="2">
    <source>
        <dbReference type="Proteomes" id="UP000279841"/>
    </source>
</evidence>
<dbReference type="Proteomes" id="UP000279841">
    <property type="component" value="Chromosome"/>
</dbReference>
<protein>
    <submittedName>
        <fullName evidence="1">Uncharacterized protein</fullName>
    </submittedName>
</protein>
<sequence>MRALASTPRPVLYLHRGGGGFFDLLLAQVAAARLPLFLHPVAMEEGWEAFLPCLKGLGFAGAVLEEAASVPEGVRLEAEAGLAGRVDLLVPTGGELLGQYTEGVALERLLAQRFPGARALWLGALRFDLAPFLRGLGEVHVAAPSYAEGDAFLARLSPPLRGQVALRPEEVRALVLRVDLLLLNTPRPPLDLAQPYHAALALVPGAQAVAERVQLFLGPEDLWSGRVWAVLEGLGHTPLG</sequence>
<gene>
    <name evidence="1" type="ORF">TTHN1_00232</name>
</gene>
<proteinExistence type="predicted"/>
<evidence type="ECO:0000313" key="1">
    <source>
        <dbReference type="EMBL" id="VCU52484.1"/>
    </source>
</evidence>
<dbReference type="EMBL" id="LR027517">
    <property type="protein sequence ID" value="VCU52484.1"/>
    <property type="molecule type" value="Genomic_DNA"/>
</dbReference>
<name>A0A3P4APZ4_THETH</name>
<dbReference type="AlphaFoldDB" id="A0A3P4APZ4"/>